<dbReference type="Pfam" id="PF04124">
    <property type="entry name" value="Dor1"/>
    <property type="match status" value="3"/>
</dbReference>
<keyword evidence="9" id="KW-0175">Coiled coil</keyword>
<evidence type="ECO:0000313" key="12">
    <source>
        <dbReference type="Proteomes" id="UP000355283"/>
    </source>
</evidence>
<evidence type="ECO:0000256" key="1">
    <source>
        <dbReference type="ARBA" id="ARBA00004395"/>
    </source>
</evidence>
<accession>A0A4D9CYK2</accession>
<evidence type="ECO:0000256" key="3">
    <source>
        <dbReference type="ARBA" id="ARBA00020983"/>
    </source>
</evidence>
<reference evidence="11 12" key="1">
    <citation type="submission" date="2019-01" db="EMBL/GenBank/DDBJ databases">
        <title>Nuclear Genome Assembly of the Microalgal Biofuel strain Nannochloropsis salina CCMP1776.</title>
        <authorList>
            <person name="Hovde B."/>
        </authorList>
    </citation>
    <scope>NUCLEOTIDE SEQUENCE [LARGE SCALE GENOMIC DNA]</scope>
    <source>
        <strain evidence="11 12">CCMP1776</strain>
    </source>
</reference>
<dbReference type="InterPro" id="IPR007255">
    <property type="entry name" value="COG8"/>
</dbReference>
<gene>
    <name evidence="11" type="ORF">NSK_004476</name>
</gene>
<proteinExistence type="inferred from homology"/>
<evidence type="ECO:0000256" key="6">
    <source>
        <dbReference type="ARBA" id="ARBA00023034"/>
    </source>
</evidence>
<evidence type="ECO:0000313" key="11">
    <source>
        <dbReference type="EMBL" id="TFJ84491.1"/>
    </source>
</evidence>
<dbReference type="EMBL" id="SDOX01000019">
    <property type="protein sequence ID" value="TFJ84491.1"/>
    <property type="molecule type" value="Genomic_DNA"/>
</dbReference>
<dbReference type="GO" id="GO:0017119">
    <property type="term" value="C:Golgi transport complex"/>
    <property type="evidence" value="ECO:0007669"/>
    <property type="project" value="InterPro"/>
</dbReference>
<dbReference type="PANTHER" id="PTHR21311">
    <property type="entry name" value="CONSERVED OLIGOMERIC GOLGI COMPLEX COMPONENT 8"/>
    <property type="match status" value="1"/>
</dbReference>
<keyword evidence="7" id="KW-0472">Membrane</keyword>
<feature type="region of interest" description="Disordered" evidence="10">
    <location>
        <begin position="438"/>
        <end position="495"/>
    </location>
</feature>
<evidence type="ECO:0000256" key="7">
    <source>
        <dbReference type="ARBA" id="ARBA00023136"/>
    </source>
</evidence>
<comment type="subcellular location">
    <subcellularLocation>
        <location evidence="1">Golgi apparatus membrane</location>
        <topology evidence="1">Peripheral membrane protein</topology>
    </subcellularLocation>
</comment>
<dbReference type="AlphaFoldDB" id="A0A4D9CYK2"/>
<dbReference type="GO" id="GO:0006891">
    <property type="term" value="P:intra-Golgi vesicle-mediated transport"/>
    <property type="evidence" value="ECO:0007669"/>
    <property type="project" value="TreeGrafter"/>
</dbReference>
<keyword evidence="5" id="KW-0653">Protein transport</keyword>
<evidence type="ECO:0000256" key="2">
    <source>
        <dbReference type="ARBA" id="ARBA00006419"/>
    </source>
</evidence>
<evidence type="ECO:0000256" key="9">
    <source>
        <dbReference type="SAM" id="Coils"/>
    </source>
</evidence>
<dbReference type="OrthoDB" id="191701at2759"/>
<evidence type="ECO:0000256" key="5">
    <source>
        <dbReference type="ARBA" id="ARBA00022927"/>
    </source>
</evidence>
<dbReference type="GO" id="GO:0015031">
    <property type="term" value="P:protein transport"/>
    <property type="evidence" value="ECO:0007669"/>
    <property type="project" value="UniProtKB-KW"/>
</dbReference>
<evidence type="ECO:0000256" key="10">
    <source>
        <dbReference type="SAM" id="MobiDB-lite"/>
    </source>
</evidence>
<keyword evidence="4" id="KW-0813">Transport</keyword>
<feature type="coiled-coil region" evidence="9">
    <location>
        <begin position="540"/>
        <end position="567"/>
    </location>
</feature>
<name>A0A4D9CYK2_9STRA</name>
<dbReference type="Proteomes" id="UP000355283">
    <property type="component" value="Unassembled WGS sequence"/>
</dbReference>
<evidence type="ECO:0000256" key="4">
    <source>
        <dbReference type="ARBA" id="ARBA00022448"/>
    </source>
</evidence>
<dbReference type="PANTHER" id="PTHR21311:SF0">
    <property type="entry name" value="CONSERVED OLIGOMERIC GOLGI COMPLEX SUBUNIT 8"/>
    <property type="match status" value="1"/>
</dbReference>
<comment type="caution">
    <text evidence="11">The sequence shown here is derived from an EMBL/GenBank/DDBJ whole genome shotgun (WGS) entry which is preliminary data.</text>
</comment>
<sequence length="636" mass="70129">MAAPSIASSLHKEPELLRQEAIRVQQTLEALYRSHYTTIIENYECMTFIQERGTEFQADLTALQEEVGGLKEACGPFTAGAQAIVGDLKRNRQTFQHHLQLVELLEVPQVMDACLRNGLYDEAVEIVAFANTLERRHLRSLEQADPYPNSKSRSMFDGGGRGKHTVVIAGLVQELRVLQRQLRERLVYQLRLPIQLPRCLQIISCLRKLDGLALDARSLGLRKRQLSLSAAPATVNRGRIGAAHDVSGHDELEKQLQTEFLDARDAWLQSELEQGRSGTSGARGHGAGVADLMAMIEANRTHWFEITTQFRAIFLDDGLEASGSSSSTHSSSTSLLRGQDGPGGSKVLSAWLLRRLALFLGELENKLAHVTEGAVLADVMEQCLFFAASMGRIGGDFRASLGPVFSQAILAMADAHWSASRVELEALLERCAREGTMLRAQPRPHRQSGSGSHPYPMCYYAPGSTGPNQHDDRDTAHHSAQPDPDTSASESDFPAPPSSILAFPPLAQFTNLVLVSYNQLRQCTPWSLVDALQALLGTRLREAAGLLVKHEEHLQQLIREHDEEAQAPLSALTGQYRDLRREARDVVFPYVIRCFGRMVTGGGGGGMGKMTREGCQIEELETEMQKVWSAQSPEPC</sequence>
<organism evidence="11 12">
    <name type="scientific">Nannochloropsis salina CCMP1776</name>
    <dbReference type="NCBI Taxonomy" id="1027361"/>
    <lineage>
        <taxon>Eukaryota</taxon>
        <taxon>Sar</taxon>
        <taxon>Stramenopiles</taxon>
        <taxon>Ochrophyta</taxon>
        <taxon>Eustigmatophyceae</taxon>
        <taxon>Eustigmatales</taxon>
        <taxon>Monodopsidaceae</taxon>
        <taxon>Microchloropsis</taxon>
        <taxon>Microchloropsis salina</taxon>
    </lineage>
</organism>
<dbReference type="GO" id="GO:0000139">
    <property type="term" value="C:Golgi membrane"/>
    <property type="evidence" value="ECO:0007669"/>
    <property type="project" value="UniProtKB-SubCell"/>
</dbReference>
<keyword evidence="12" id="KW-1185">Reference proteome</keyword>
<protein>
    <recommendedName>
        <fullName evidence="3">Conserved oligomeric Golgi complex subunit 8</fullName>
    </recommendedName>
    <alternativeName>
        <fullName evidence="8">Component of oligomeric Golgi complex 8</fullName>
    </alternativeName>
</protein>
<evidence type="ECO:0000256" key="8">
    <source>
        <dbReference type="ARBA" id="ARBA00031347"/>
    </source>
</evidence>
<comment type="similarity">
    <text evidence="2">Belongs to the COG8 family.</text>
</comment>
<keyword evidence="6" id="KW-0333">Golgi apparatus</keyword>